<evidence type="ECO:0008006" key="9">
    <source>
        <dbReference type="Google" id="ProtNLM"/>
    </source>
</evidence>
<comment type="similarity">
    <text evidence="6">Belongs to the HepT RNase toxin family.</text>
</comment>
<keyword evidence="4" id="KW-0547">Nucleotide-binding</keyword>
<keyword evidence="2" id="KW-1277">Toxin-antitoxin system</keyword>
<keyword evidence="3" id="KW-0540">Nuclease</keyword>
<sequence length="112" mass="13408">MKDEIRKNLIDILQAAEEIQRFTHGMNFKEYQNSPVTQRAVERDFEIIGEALNRIKRMDEELLERISEHYRIIGFRNILIHGYDIIDELIVWKAVENHLPILIKEIHEILNT</sequence>
<dbReference type="InterPro" id="IPR051813">
    <property type="entry name" value="HepT_RNase_toxin"/>
</dbReference>
<comment type="caution">
    <text evidence="7">The sequence shown here is derived from an EMBL/GenBank/DDBJ whole genome shotgun (WGS) entry which is preliminary data.</text>
</comment>
<protein>
    <recommendedName>
        <fullName evidence="9">DUF86 domain-containing protein</fullName>
    </recommendedName>
</protein>
<accession>A0ABQ0K1D8</accession>
<dbReference type="Proteomes" id="UP000032309">
    <property type="component" value="Unassembled WGS sequence"/>
</dbReference>
<keyword evidence="8" id="KW-1185">Reference proteome</keyword>
<evidence type="ECO:0000256" key="3">
    <source>
        <dbReference type="ARBA" id="ARBA00022722"/>
    </source>
</evidence>
<evidence type="ECO:0000256" key="4">
    <source>
        <dbReference type="ARBA" id="ARBA00022741"/>
    </source>
</evidence>
<evidence type="ECO:0000313" key="8">
    <source>
        <dbReference type="Proteomes" id="UP000032309"/>
    </source>
</evidence>
<dbReference type="Pfam" id="PF01934">
    <property type="entry name" value="HepT-like"/>
    <property type="match status" value="1"/>
</dbReference>
<name>A0ABQ0K1D8_9BACT</name>
<dbReference type="PANTHER" id="PTHR34139">
    <property type="entry name" value="UPF0331 PROTEIN MJ0127"/>
    <property type="match status" value="1"/>
</dbReference>
<evidence type="ECO:0000256" key="2">
    <source>
        <dbReference type="ARBA" id="ARBA00022649"/>
    </source>
</evidence>
<organism evidence="7 8">
    <name type="scientific">Candidatus Brocadia sinica JPN1</name>
    <dbReference type="NCBI Taxonomy" id="1197129"/>
    <lineage>
        <taxon>Bacteria</taxon>
        <taxon>Pseudomonadati</taxon>
        <taxon>Planctomycetota</taxon>
        <taxon>Candidatus Brocadiia</taxon>
        <taxon>Candidatus Brocadiales</taxon>
        <taxon>Candidatus Brocadiaceae</taxon>
        <taxon>Candidatus Brocadia</taxon>
    </lineage>
</organism>
<dbReference type="Gene3D" id="1.20.120.580">
    <property type="entry name" value="bsu32300-like"/>
    <property type="match status" value="1"/>
</dbReference>
<evidence type="ECO:0000256" key="6">
    <source>
        <dbReference type="ARBA" id="ARBA00024207"/>
    </source>
</evidence>
<reference evidence="8" key="1">
    <citation type="journal article" date="2015" name="Genome Announc.">
        <title>Draft Genome Sequence of an Anaerobic Ammonium-Oxidizing Bacterium, "Candidatus Brocadia sinica".</title>
        <authorList>
            <person name="Oshiki M."/>
            <person name="Shinyako-Hata K."/>
            <person name="Satoh H."/>
            <person name="Okabe S."/>
        </authorList>
    </citation>
    <scope>NUCLEOTIDE SEQUENCE [LARGE SCALE GENOMIC DNA]</scope>
    <source>
        <strain evidence="8">JPN1</strain>
    </source>
</reference>
<keyword evidence="5" id="KW-0378">Hydrolase</keyword>
<evidence type="ECO:0000256" key="5">
    <source>
        <dbReference type="ARBA" id="ARBA00022801"/>
    </source>
</evidence>
<keyword evidence="1" id="KW-0597">Phosphoprotein</keyword>
<dbReference type="RefSeq" id="WP_052564786.1">
    <property type="nucleotide sequence ID" value="NZ_BAFN01000001.1"/>
</dbReference>
<dbReference type="InterPro" id="IPR037038">
    <property type="entry name" value="HepT-like_sf"/>
</dbReference>
<gene>
    <name evidence="7" type="ORF">BROSI_A3380</name>
</gene>
<proteinExistence type="inferred from homology"/>
<evidence type="ECO:0000256" key="1">
    <source>
        <dbReference type="ARBA" id="ARBA00022553"/>
    </source>
</evidence>
<evidence type="ECO:0000313" key="7">
    <source>
        <dbReference type="EMBL" id="GAN34837.1"/>
    </source>
</evidence>
<dbReference type="EMBL" id="BAFN01000001">
    <property type="protein sequence ID" value="GAN34837.1"/>
    <property type="molecule type" value="Genomic_DNA"/>
</dbReference>
<dbReference type="InterPro" id="IPR008201">
    <property type="entry name" value="HepT-like"/>
</dbReference>
<dbReference type="PANTHER" id="PTHR34139:SF1">
    <property type="entry name" value="RNASE MJ1380-RELATED"/>
    <property type="match status" value="1"/>
</dbReference>